<evidence type="ECO:0000256" key="5">
    <source>
        <dbReference type="ARBA" id="ARBA00023163"/>
    </source>
</evidence>
<keyword evidence="2" id="KW-0067">ATP-binding</keyword>
<dbReference type="SMART" id="SM00065">
    <property type="entry name" value="GAF"/>
    <property type="match status" value="1"/>
</dbReference>
<evidence type="ECO:0000256" key="3">
    <source>
        <dbReference type="ARBA" id="ARBA00023015"/>
    </source>
</evidence>
<dbReference type="GO" id="GO:0006355">
    <property type="term" value="P:regulation of DNA-templated transcription"/>
    <property type="evidence" value="ECO:0007669"/>
    <property type="project" value="InterPro"/>
</dbReference>
<dbReference type="EMBL" id="CP015878">
    <property type="protein sequence ID" value="ANI15095.1"/>
    <property type="molecule type" value="Genomic_DNA"/>
</dbReference>
<reference evidence="7 8" key="1">
    <citation type="submission" date="2016-05" db="EMBL/GenBank/DDBJ databases">
        <title>Genome Sequence of Pseudomonas citronellolis Strain SJTE-3, an Estrogens and Persistent Organic Pollutants degradation strain.</title>
        <authorList>
            <person name="Liang R."/>
        </authorList>
    </citation>
    <scope>NUCLEOTIDE SEQUENCE [LARGE SCALE GENOMIC DNA]</scope>
    <source>
        <strain evidence="7 8">SJTE-3</strain>
    </source>
</reference>
<keyword evidence="5" id="KW-0804">Transcription</keyword>
<evidence type="ECO:0000313" key="8">
    <source>
        <dbReference type="Proteomes" id="UP000077748"/>
    </source>
</evidence>
<keyword evidence="1" id="KW-0547">Nucleotide-binding</keyword>
<dbReference type="Gene3D" id="1.10.8.60">
    <property type="match status" value="1"/>
</dbReference>
<dbReference type="PROSITE" id="PS00675">
    <property type="entry name" value="SIGMA54_INTERACT_1"/>
    <property type="match status" value="1"/>
</dbReference>
<evidence type="ECO:0000256" key="2">
    <source>
        <dbReference type="ARBA" id="ARBA00022840"/>
    </source>
</evidence>
<proteinExistence type="predicted"/>
<accession>A0A1A9KC25</accession>
<protein>
    <submittedName>
        <fullName evidence="7">Nitric oxide reductase transcription regulator</fullName>
    </submittedName>
</protein>
<dbReference type="SUPFAM" id="SSF46689">
    <property type="entry name" value="Homeodomain-like"/>
    <property type="match status" value="1"/>
</dbReference>
<dbReference type="SMART" id="SM00382">
    <property type="entry name" value="AAA"/>
    <property type="match status" value="1"/>
</dbReference>
<dbReference type="PROSITE" id="PS00688">
    <property type="entry name" value="SIGMA54_INTERACT_3"/>
    <property type="match status" value="1"/>
</dbReference>
<gene>
    <name evidence="7" type="ORF">A9C11_14380</name>
</gene>
<dbReference type="InterPro" id="IPR058031">
    <property type="entry name" value="AAA_lid_NorR"/>
</dbReference>
<dbReference type="SUPFAM" id="SSF55781">
    <property type="entry name" value="GAF domain-like"/>
    <property type="match status" value="1"/>
</dbReference>
<dbReference type="InterPro" id="IPR025943">
    <property type="entry name" value="Sigma_54_int_dom_ATP-bd_2"/>
</dbReference>
<evidence type="ECO:0000256" key="4">
    <source>
        <dbReference type="ARBA" id="ARBA00023125"/>
    </source>
</evidence>
<feature type="domain" description="Sigma-54 factor interaction" evidence="6">
    <location>
        <begin position="201"/>
        <end position="430"/>
    </location>
</feature>
<dbReference type="Pfam" id="PF01590">
    <property type="entry name" value="GAF"/>
    <property type="match status" value="1"/>
</dbReference>
<dbReference type="GO" id="GO:0005524">
    <property type="term" value="F:ATP binding"/>
    <property type="evidence" value="ECO:0007669"/>
    <property type="project" value="UniProtKB-KW"/>
</dbReference>
<dbReference type="PROSITE" id="PS50045">
    <property type="entry name" value="SIGMA54_INTERACT_4"/>
    <property type="match status" value="1"/>
</dbReference>
<dbReference type="AlphaFoldDB" id="A0A1A9KC25"/>
<dbReference type="InterPro" id="IPR027417">
    <property type="entry name" value="P-loop_NTPase"/>
</dbReference>
<evidence type="ECO:0000259" key="6">
    <source>
        <dbReference type="PROSITE" id="PS50045"/>
    </source>
</evidence>
<dbReference type="GO" id="GO:0003677">
    <property type="term" value="F:DNA binding"/>
    <property type="evidence" value="ECO:0007669"/>
    <property type="project" value="UniProtKB-KW"/>
</dbReference>
<dbReference type="Pfam" id="PF25601">
    <property type="entry name" value="AAA_lid_14"/>
    <property type="match status" value="1"/>
</dbReference>
<dbReference type="InterPro" id="IPR002078">
    <property type="entry name" value="Sigma_54_int"/>
</dbReference>
<dbReference type="PANTHER" id="PTHR32071:SF35">
    <property type="entry name" value="ANAEROBIC NITRIC OXIDE REDUCTASE TRANSCRIPTION REGULATOR NORR"/>
    <property type="match status" value="1"/>
</dbReference>
<dbReference type="Pfam" id="PF00158">
    <property type="entry name" value="Sigma54_activat"/>
    <property type="match status" value="1"/>
</dbReference>
<name>A0A1A9KC25_9PSED</name>
<dbReference type="InterPro" id="IPR003018">
    <property type="entry name" value="GAF"/>
</dbReference>
<dbReference type="PROSITE" id="PS00676">
    <property type="entry name" value="SIGMA54_INTERACT_2"/>
    <property type="match status" value="1"/>
</dbReference>
<evidence type="ECO:0000313" key="7">
    <source>
        <dbReference type="EMBL" id="ANI15095.1"/>
    </source>
</evidence>
<dbReference type="PANTHER" id="PTHR32071">
    <property type="entry name" value="TRANSCRIPTIONAL REGULATORY PROTEIN"/>
    <property type="match status" value="1"/>
</dbReference>
<dbReference type="RefSeq" id="WP_064583044.1">
    <property type="nucleotide sequence ID" value="NZ_CP015878.1"/>
</dbReference>
<dbReference type="Gene3D" id="3.30.450.40">
    <property type="match status" value="1"/>
</dbReference>
<dbReference type="NCBIfam" id="NF003451">
    <property type="entry name" value="PRK05022.1"/>
    <property type="match status" value="1"/>
</dbReference>
<dbReference type="InterPro" id="IPR029016">
    <property type="entry name" value="GAF-like_dom_sf"/>
</dbReference>
<sequence>MTAPGTGSNDLEKVKSTSLQDRLLADLADDLPTAERLQRLVVALRDEFACSAVVLLQLDGDSLQPQAAVGLDREVLGRRFAVASHPRLAHILAQREPLQFSADSELPDPYDGLLQDSPDKPLPVHDCMGMSLYLEGRAWGALTLDALRPGSFSPALVRRLEHYAPLIEAAVRVGRLESEVRRLRLTRSVLAEPALEPGAGILGESPVLHQLLDELKIVADSELPVLLQGETGVGKELFARALHASSPRSRKPLVYVNCAALPETLAESELFGHVRGAFSGAAQDRQGRFEAANGGTLFLDEIGELPLSIQAKLLRALQGGEIQRLGADRPKHVDVRIIAATNRHLADEVRGGRFRADLYHRLSVYPVHIPPLRERGQDVLVLAGHFLELNRTRLGLRCLRLTPDAEQALLDYAWPGNVRELEHLISRAALKTLSQAASRRELLSIDAAGLGLELPAAEDAVEIPAPSTEDARSLQEVVDDYQRRLLQRALQRHGGKWAAAARALKMDPSNLRKLARRLDLR</sequence>
<keyword evidence="4" id="KW-0238">DNA-binding</keyword>
<dbReference type="InterPro" id="IPR009057">
    <property type="entry name" value="Homeodomain-like_sf"/>
</dbReference>
<organism evidence="7 8">
    <name type="scientific">Pseudomonas citronellolis</name>
    <dbReference type="NCBI Taxonomy" id="53408"/>
    <lineage>
        <taxon>Bacteria</taxon>
        <taxon>Pseudomonadati</taxon>
        <taxon>Pseudomonadota</taxon>
        <taxon>Gammaproteobacteria</taxon>
        <taxon>Pseudomonadales</taxon>
        <taxon>Pseudomonadaceae</taxon>
        <taxon>Pseudomonas</taxon>
    </lineage>
</organism>
<dbReference type="InterPro" id="IPR025944">
    <property type="entry name" value="Sigma_54_int_dom_CS"/>
</dbReference>
<keyword evidence="3" id="KW-0805">Transcription regulation</keyword>
<dbReference type="FunFam" id="3.40.50.300:FF:000006">
    <property type="entry name" value="DNA-binding transcriptional regulator NtrC"/>
    <property type="match status" value="1"/>
</dbReference>
<dbReference type="Gene3D" id="1.10.10.60">
    <property type="entry name" value="Homeodomain-like"/>
    <property type="match status" value="1"/>
</dbReference>
<dbReference type="InterPro" id="IPR003593">
    <property type="entry name" value="AAA+_ATPase"/>
</dbReference>
<evidence type="ECO:0000256" key="1">
    <source>
        <dbReference type="ARBA" id="ARBA00022741"/>
    </source>
</evidence>
<dbReference type="Gene3D" id="3.40.50.300">
    <property type="entry name" value="P-loop containing nucleotide triphosphate hydrolases"/>
    <property type="match status" value="1"/>
</dbReference>
<dbReference type="Pfam" id="PF02954">
    <property type="entry name" value="HTH_8"/>
    <property type="match status" value="1"/>
</dbReference>
<dbReference type="SUPFAM" id="SSF52540">
    <property type="entry name" value="P-loop containing nucleoside triphosphate hydrolases"/>
    <property type="match status" value="1"/>
</dbReference>
<dbReference type="CDD" id="cd00009">
    <property type="entry name" value="AAA"/>
    <property type="match status" value="1"/>
</dbReference>
<dbReference type="Proteomes" id="UP000077748">
    <property type="component" value="Chromosome"/>
</dbReference>
<dbReference type="InterPro" id="IPR025662">
    <property type="entry name" value="Sigma_54_int_dom_ATP-bd_1"/>
</dbReference>
<dbReference type="InterPro" id="IPR002197">
    <property type="entry name" value="HTH_Fis"/>
</dbReference>